<reference evidence="2" key="1">
    <citation type="submission" date="2022-11" db="EMBL/GenBank/DDBJ databases">
        <authorList>
            <person name="Scott C."/>
            <person name="Bruce N."/>
        </authorList>
    </citation>
    <scope>NUCLEOTIDE SEQUENCE</scope>
</reference>
<protein>
    <submittedName>
        <fullName evidence="2">Uncharacterized protein</fullName>
    </submittedName>
</protein>
<organism evidence="2 3">
    <name type="scientific">Parascedosporium putredinis</name>
    <dbReference type="NCBI Taxonomy" id="1442378"/>
    <lineage>
        <taxon>Eukaryota</taxon>
        <taxon>Fungi</taxon>
        <taxon>Dikarya</taxon>
        <taxon>Ascomycota</taxon>
        <taxon>Pezizomycotina</taxon>
        <taxon>Sordariomycetes</taxon>
        <taxon>Hypocreomycetidae</taxon>
        <taxon>Microascales</taxon>
        <taxon>Microascaceae</taxon>
        <taxon>Parascedosporium</taxon>
    </lineage>
</organism>
<evidence type="ECO:0000313" key="2">
    <source>
        <dbReference type="EMBL" id="CAI4218361.1"/>
    </source>
</evidence>
<dbReference type="EMBL" id="CALLCH030000017">
    <property type="protein sequence ID" value="CAI4218361.1"/>
    <property type="molecule type" value="Genomic_DNA"/>
</dbReference>
<evidence type="ECO:0000313" key="3">
    <source>
        <dbReference type="Proteomes" id="UP000838763"/>
    </source>
</evidence>
<evidence type="ECO:0000256" key="1">
    <source>
        <dbReference type="SAM" id="MobiDB-lite"/>
    </source>
</evidence>
<name>A0A9P1H9D8_9PEZI</name>
<proteinExistence type="predicted"/>
<gene>
    <name evidence="2" type="ORF">PPNO1_LOCUS7951</name>
</gene>
<sequence length="81" mass="8766">MVPGRPGGFVPSYVHQNVANNKSCTADAQRAAAETLKFDQARAATAERQDRQRSSQDPGDAEAAEKDKGPNGDEQKPRQLQ</sequence>
<feature type="compositionally biased region" description="Basic and acidic residues" evidence="1">
    <location>
        <begin position="39"/>
        <end position="54"/>
    </location>
</feature>
<accession>A0A9P1H9D8</accession>
<comment type="caution">
    <text evidence="2">The sequence shown here is derived from an EMBL/GenBank/DDBJ whole genome shotgun (WGS) entry which is preliminary data.</text>
</comment>
<feature type="region of interest" description="Disordered" evidence="1">
    <location>
        <begin position="39"/>
        <end position="81"/>
    </location>
</feature>
<keyword evidence="3" id="KW-1185">Reference proteome</keyword>
<dbReference type="OrthoDB" id="10678969at2759"/>
<dbReference type="Proteomes" id="UP000838763">
    <property type="component" value="Unassembled WGS sequence"/>
</dbReference>
<dbReference type="AlphaFoldDB" id="A0A9P1H9D8"/>
<feature type="compositionally biased region" description="Basic and acidic residues" evidence="1">
    <location>
        <begin position="63"/>
        <end position="81"/>
    </location>
</feature>